<comment type="caution">
    <text evidence="2">The sequence shown here is derived from an EMBL/GenBank/DDBJ whole genome shotgun (WGS) entry which is preliminary data.</text>
</comment>
<feature type="transmembrane region" description="Helical" evidence="1">
    <location>
        <begin position="130"/>
        <end position="154"/>
    </location>
</feature>
<feature type="transmembrane region" description="Helical" evidence="1">
    <location>
        <begin position="175"/>
        <end position="193"/>
    </location>
</feature>
<dbReference type="AlphaFoldDB" id="A0A1R2CEN4"/>
<evidence type="ECO:0000313" key="3">
    <source>
        <dbReference type="Proteomes" id="UP000187209"/>
    </source>
</evidence>
<reference evidence="2 3" key="1">
    <citation type="submission" date="2016-11" db="EMBL/GenBank/DDBJ databases">
        <title>The macronuclear genome of Stentor coeruleus: a giant cell with tiny introns.</title>
        <authorList>
            <person name="Slabodnick M."/>
            <person name="Ruby J.G."/>
            <person name="Reiff S.B."/>
            <person name="Swart E.C."/>
            <person name="Gosai S."/>
            <person name="Prabakaran S."/>
            <person name="Witkowska E."/>
            <person name="Larue G.E."/>
            <person name="Fisher S."/>
            <person name="Freeman R.M."/>
            <person name="Gunawardena J."/>
            <person name="Chu W."/>
            <person name="Stover N.A."/>
            <person name="Gregory B.D."/>
            <person name="Nowacki M."/>
            <person name="Derisi J."/>
            <person name="Roy S.W."/>
            <person name="Marshall W.F."/>
            <person name="Sood P."/>
        </authorList>
    </citation>
    <scope>NUCLEOTIDE SEQUENCE [LARGE SCALE GENOMIC DNA]</scope>
    <source>
        <strain evidence="2">WM001</strain>
    </source>
</reference>
<feature type="transmembrane region" description="Helical" evidence="1">
    <location>
        <begin position="21"/>
        <end position="41"/>
    </location>
</feature>
<evidence type="ECO:0008006" key="4">
    <source>
        <dbReference type="Google" id="ProtNLM"/>
    </source>
</evidence>
<dbReference type="EMBL" id="MPUH01000176">
    <property type="protein sequence ID" value="OMJ87484.1"/>
    <property type="molecule type" value="Genomic_DNA"/>
</dbReference>
<organism evidence="2 3">
    <name type="scientific">Stentor coeruleus</name>
    <dbReference type="NCBI Taxonomy" id="5963"/>
    <lineage>
        <taxon>Eukaryota</taxon>
        <taxon>Sar</taxon>
        <taxon>Alveolata</taxon>
        <taxon>Ciliophora</taxon>
        <taxon>Postciliodesmatophora</taxon>
        <taxon>Heterotrichea</taxon>
        <taxon>Heterotrichida</taxon>
        <taxon>Stentoridae</taxon>
        <taxon>Stentor</taxon>
    </lineage>
</organism>
<feature type="transmembrane region" description="Helical" evidence="1">
    <location>
        <begin position="61"/>
        <end position="85"/>
    </location>
</feature>
<name>A0A1R2CEN4_9CILI</name>
<keyword evidence="3" id="KW-1185">Reference proteome</keyword>
<accession>A0A1R2CEN4</accession>
<feature type="transmembrane region" description="Helical" evidence="1">
    <location>
        <begin position="105"/>
        <end position="124"/>
    </location>
</feature>
<keyword evidence="1" id="KW-1133">Transmembrane helix</keyword>
<proteinExistence type="predicted"/>
<keyword evidence="1" id="KW-0472">Membrane</keyword>
<evidence type="ECO:0000256" key="1">
    <source>
        <dbReference type="SAM" id="Phobius"/>
    </source>
</evidence>
<sequence length="295" mass="34879">MSSNGSRTDICVKIKDWWDKMPLFTFYIFWISSILCILSYSPPYSVHSLYLSYENFADRKWFWTLLTYPYQPSGILITSISLYLYTTTTSESERFLGTSRYIIFFGYYIINIGLLYLGLIYLLKWISSTLFAHFSIFPFFGIWPIIMIELVLKYNKNPQSYIKFLCSPCQIQSQYFPWIFFFWISVFLISRFWEMLLGIIIGHLHLTGYMNWILIPNCLVSKLEITIFRPLVKFSRYAFAECEDVNIQRPRANEIFVPFSGTGNRLGEVRVPENEPPEVAMEKIIEDDEYSFNTA</sequence>
<dbReference type="OrthoDB" id="324839at2759"/>
<gene>
    <name evidence="2" type="ORF">SteCoe_10818</name>
</gene>
<evidence type="ECO:0000313" key="2">
    <source>
        <dbReference type="EMBL" id="OMJ87484.1"/>
    </source>
</evidence>
<protein>
    <recommendedName>
        <fullName evidence="4">Derlin</fullName>
    </recommendedName>
</protein>
<keyword evidence="1" id="KW-0812">Transmembrane</keyword>
<dbReference type="Proteomes" id="UP000187209">
    <property type="component" value="Unassembled WGS sequence"/>
</dbReference>